<proteinExistence type="predicted"/>
<evidence type="ECO:0000313" key="5">
    <source>
        <dbReference type="Proteomes" id="UP000076858"/>
    </source>
</evidence>
<accession>A0A164QZ33</accession>
<dbReference type="PANTHER" id="PTHR47577:SF2">
    <property type="entry name" value="THAP DOMAIN CONTAINING 9"/>
    <property type="match status" value="1"/>
</dbReference>
<feature type="domain" description="Transposable element P transposase-like GTP-binding insertion" evidence="2">
    <location>
        <begin position="301"/>
        <end position="404"/>
    </location>
</feature>
<evidence type="ECO:0008006" key="6">
    <source>
        <dbReference type="Google" id="ProtNLM"/>
    </source>
</evidence>
<dbReference type="STRING" id="35525.A0A164QZ33"/>
<evidence type="ECO:0000259" key="3">
    <source>
        <dbReference type="Pfam" id="PF21789"/>
    </source>
</evidence>
<comment type="caution">
    <text evidence="4">The sequence shown here is derived from an EMBL/GenBank/DDBJ whole genome shotgun (WGS) entry which is preliminary data.</text>
</comment>
<feature type="domain" description="Transposable element P transposase-like RNase H C-terminal" evidence="3">
    <location>
        <begin position="480"/>
        <end position="513"/>
    </location>
</feature>
<gene>
    <name evidence="4" type="ORF">APZ42_027899</name>
</gene>
<evidence type="ECO:0000259" key="1">
    <source>
        <dbReference type="Pfam" id="PF21787"/>
    </source>
</evidence>
<name>A0A164QZ33_9CRUS</name>
<keyword evidence="5" id="KW-1185">Reference proteome</keyword>
<sequence>MLFFNIIKERLVVRMIIDKSNCGEGKGMRYDAEWLMECLLMKIKSTRAYKHLRTNCLLPLPCPDTIRRLLSSMPCNFGFNEEALLSIKRQLEGLDLNLRRGSLVWDEMSLTKHVKYDAQKMHFEGFIDYGPEGIEDRNVDFTEQMADHALVFIFRPYRSSWIQPIAVFAIKGAAPGHVISRLATKAIVALEAVSARVTSVTCDGAQTNKTAWADFGIRGSPDEDGNISCSIEHPTSTELGEKIWFLQDVPHLFKCVRNFIFTRQRMVRPRRKKTVKAKGAESAIDLAQEFPSAAESHFYNDKIQFKGKEVRHSDFVRLFNYDKPEQGGMGIAFRLTDEHIHPNSFSKMNVRLMAQIFSHSVAKAFEFYRLKNPATMEAFKHTEATQQMCQVLNDAFDVLNGRQYRDRITLGNWEKNKKHLVDLLDAINETEEHSRASKFNGLPFISNTSLKAMRITLTSAIELIEYLLMKCNYDFVLSGKFNQDCLERFFGIVRSCGGGLDAPTASTFMRIYRMLSMYVPVRNALRIDGNIDDQERMHILTSYKDCMLKSFKENVDRSAKMRNNLKDHILTGLIFATRSEMVSLGDDLDLVQSNATYYNCGYLIFSRKEEINCDKCLASLTSEKSELPSEFYAAHITTLKSKGFLRFASLGFYYIIAKVESILQKHLKSEEAYIRDSFELVIKKIVGDGLSLLPICCKEHRAEVISFLIYEYVAFRYHIESKRFKNEAQQKLKEKQQKHRKMSKLVV</sequence>
<dbReference type="Pfam" id="PF21788">
    <property type="entry name" value="TNP-like_GBD"/>
    <property type="match status" value="1"/>
</dbReference>
<dbReference type="AlphaFoldDB" id="A0A164QZ33"/>
<feature type="domain" description="Transposable element P transposase-like RNase H" evidence="1">
    <location>
        <begin position="75"/>
        <end position="216"/>
    </location>
</feature>
<dbReference type="PANTHER" id="PTHR47577">
    <property type="entry name" value="THAP DOMAIN-CONTAINING PROTEIN 6"/>
    <property type="match status" value="1"/>
</dbReference>
<dbReference type="Proteomes" id="UP000076858">
    <property type="component" value="Unassembled WGS sequence"/>
</dbReference>
<dbReference type="InterPro" id="IPR048367">
    <property type="entry name" value="TNP-like_RNaseH_C"/>
</dbReference>
<evidence type="ECO:0000313" key="4">
    <source>
        <dbReference type="EMBL" id="KZS08196.1"/>
    </source>
</evidence>
<organism evidence="4 5">
    <name type="scientific">Daphnia magna</name>
    <dbReference type="NCBI Taxonomy" id="35525"/>
    <lineage>
        <taxon>Eukaryota</taxon>
        <taxon>Metazoa</taxon>
        <taxon>Ecdysozoa</taxon>
        <taxon>Arthropoda</taxon>
        <taxon>Crustacea</taxon>
        <taxon>Branchiopoda</taxon>
        <taxon>Diplostraca</taxon>
        <taxon>Cladocera</taxon>
        <taxon>Anomopoda</taxon>
        <taxon>Daphniidae</taxon>
        <taxon>Daphnia</taxon>
    </lineage>
</organism>
<dbReference type="InterPro" id="IPR048365">
    <property type="entry name" value="TNP-like_RNaseH_N"/>
</dbReference>
<dbReference type="EMBL" id="LRGB01002290">
    <property type="protein sequence ID" value="KZS08196.1"/>
    <property type="molecule type" value="Genomic_DNA"/>
</dbReference>
<dbReference type="InterPro" id="IPR048366">
    <property type="entry name" value="TNP-like_GBD"/>
</dbReference>
<dbReference type="Pfam" id="PF21787">
    <property type="entry name" value="TNP-like_RNaseH_N"/>
    <property type="match status" value="1"/>
</dbReference>
<dbReference type="Pfam" id="PF21789">
    <property type="entry name" value="TNP-like_RNaseH_C"/>
    <property type="match status" value="1"/>
</dbReference>
<protein>
    <recommendedName>
        <fullName evidence="6">Transposable element P transposase</fullName>
    </recommendedName>
</protein>
<dbReference type="OrthoDB" id="6371942at2759"/>
<reference evidence="4 5" key="1">
    <citation type="submission" date="2016-03" db="EMBL/GenBank/DDBJ databases">
        <title>EvidentialGene: Evidence-directed Construction of Genes on Genomes.</title>
        <authorList>
            <person name="Gilbert D.G."/>
            <person name="Choi J.-H."/>
            <person name="Mockaitis K."/>
            <person name="Colbourne J."/>
            <person name="Pfrender M."/>
        </authorList>
    </citation>
    <scope>NUCLEOTIDE SEQUENCE [LARGE SCALE GENOMIC DNA]</scope>
    <source>
        <strain evidence="4 5">Xinb3</strain>
        <tissue evidence="4">Complete organism</tissue>
    </source>
</reference>
<evidence type="ECO:0000259" key="2">
    <source>
        <dbReference type="Pfam" id="PF21788"/>
    </source>
</evidence>